<evidence type="ECO:0000256" key="6">
    <source>
        <dbReference type="ARBA" id="ARBA00022822"/>
    </source>
</evidence>
<evidence type="ECO:0000256" key="7">
    <source>
        <dbReference type="ARBA" id="ARBA00023141"/>
    </source>
</evidence>
<keyword evidence="5 9" id="KW-0028">Amino-acid biosynthesis</keyword>
<comment type="catalytic activity">
    <reaction evidence="1 9">
        <text>N-(5-phospho-beta-D-ribosyl)anthranilate = 1-(2-carboxyphenylamino)-1-deoxy-D-ribulose 5-phosphate</text>
        <dbReference type="Rhea" id="RHEA:21540"/>
        <dbReference type="ChEBI" id="CHEBI:18277"/>
        <dbReference type="ChEBI" id="CHEBI:58613"/>
        <dbReference type="EC" id="5.3.1.24"/>
    </reaction>
</comment>
<comment type="similarity">
    <text evidence="9">Belongs to the TrpF family.</text>
</comment>
<evidence type="ECO:0000256" key="1">
    <source>
        <dbReference type="ARBA" id="ARBA00001164"/>
    </source>
</evidence>
<keyword evidence="12" id="KW-1185">Reference proteome</keyword>
<feature type="domain" description="N-(5'phosphoribosyl) anthranilate isomerase (PRAI)" evidence="10">
    <location>
        <begin position="4"/>
        <end position="196"/>
    </location>
</feature>
<gene>
    <name evidence="9" type="primary">trpF</name>
    <name evidence="11" type="ORF">H9Q80_00985</name>
</gene>
<evidence type="ECO:0000313" key="11">
    <source>
        <dbReference type="EMBL" id="QNM12565.1"/>
    </source>
</evidence>
<reference evidence="11 12" key="1">
    <citation type="submission" date="2020-08" db="EMBL/GenBank/DDBJ databases">
        <authorList>
            <person name="Liu C."/>
            <person name="Sun Q."/>
        </authorList>
    </citation>
    <scope>NUCLEOTIDE SEQUENCE [LARGE SCALE GENOMIC DNA]</scope>
    <source>
        <strain evidence="11 12">NSJ-61</strain>
    </source>
</reference>
<dbReference type="InterPro" id="IPR044643">
    <property type="entry name" value="TrpF_fam"/>
</dbReference>
<sequence length="201" mass="22678">MVHIKICGMCSIQDIQCVNEVKVDYAGFVFASGKHQISINEAKNLIPHLNHSKSVGVFVNEQVDEIAHIANTIHLDVIQLHGEESQKDIQYLKENTPCEVWKAIRLHTLKDYQLFHELHPDCFLVDSFDRSSYGGTGKRIKKELLASLDLSDKILAGGINTQNVHEILSYHPYMIDVSSGVETNGSKDIQKIRKLISEVKK</sequence>
<dbReference type="GO" id="GO:0004640">
    <property type="term" value="F:phosphoribosylanthranilate isomerase activity"/>
    <property type="evidence" value="ECO:0007669"/>
    <property type="project" value="UniProtKB-UniRule"/>
</dbReference>
<dbReference type="Proteomes" id="UP000515856">
    <property type="component" value="Chromosome"/>
</dbReference>
<keyword evidence="6 9" id="KW-0822">Tryptophan biosynthesis</keyword>
<dbReference type="HAMAP" id="MF_00135">
    <property type="entry name" value="PRAI"/>
    <property type="match status" value="1"/>
</dbReference>
<dbReference type="InterPro" id="IPR013785">
    <property type="entry name" value="Aldolase_TIM"/>
</dbReference>
<dbReference type="Gene3D" id="3.20.20.70">
    <property type="entry name" value="Aldolase class I"/>
    <property type="match status" value="1"/>
</dbReference>
<dbReference type="CDD" id="cd00405">
    <property type="entry name" value="PRAI"/>
    <property type="match status" value="1"/>
</dbReference>
<dbReference type="InterPro" id="IPR001240">
    <property type="entry name" value="PRAI_dom"/>
</dbReference>
<evidence type="ECO:0000256" key="2">
    <source>
        <dbReference type="ARBA" id="ARBA00004664"/>
    </source>
</evidence>
<dbReference type="SUPFAM" id="SSF51366">
    <property type="entry name" value="Ribulose-phoshate binding barrel"/>
    <property type="match status" value="1"/>
</dbReference>
<evidence type="ECO:0000256" key="3">
    <source>
        <dbReference type="ARBA" id="ARBA00012572"/>
    </source>
</evidence>
<comment type="pathway">
    <text evidence="2 9">Amino-acid biosynthesis; L-tryptophan biosynthesis; L-tryptophan from chorismate: step 3/5.</text>
</comment>
<evidence type="ECO:0000259" key="10">
    <source>
        <dbReference type="Pfam" id="PF00697"/>
    </source>
</evidence>
<dbReference type="Pfam" id="PF00697">
    <property type="entry name" value="PRAI"/>
    <property type="match status" value="1"/>
</dbReference>
<evidence type="ECO:0000256" key="9">
    <source>
        <dbReference type="HAMAP-Rule" id="MF_00135"/>
    </source>
</evidence>
<evidence type="ECO:0000256" key="5">
    <source>
        <dbReference type="ARBA" id="ARBA00022605"/>
    </source>
</evidence>
<dbReference type="AlphaFoldDB" id="A0A7G9GP33"/>
<accession>A0A7G9GP33</accession>
<dbReference type="RefSeq" id="WP_117452889.1">
    <property type="nucleotide sequence ID" value="NZ_CP060636.1"/>
</dbReference>
<evidence type="ECO:0000313" key="12">
    <source>
        <dbReference type="Proteomes" id="UP000515856"/>
    </source>
</evidence>
<dbReference type="InterPro" id="IPR011060">
    <property type="entry name" value="RibuloseP-bd_barrel"/>
</dbReference>
<dbReference type="GO" id="GO:0000162">
    <property type="term" value="P:L-tryptophan biosynthetic process"/>
    <property type="evidence" value="ECO:0007669"/>
    <property type="project" value="UniProtKB-UniRule"/>
</dbReference>
<proteinExistence type="inferred from homology"/>
<dbReference type="KEGG" id="ehn:H9Q80_00985"/>
<dbReference type="PANTHER" id="PTHR42894:SF1">
    <property type="entry name" value="N-(5'-PHOSPHORIBOSYL)ANTHRANILATE ISOMERASE"/>
    <property type="match status" value="1"/>
</dbReference>
<keyword evidence="8 9" id="KW-0413">Isomerase</keyword>
<dbReference type="EC" id="5.3.1.24" evidence="3 9"/>
<dbReference type="UniPathway" id="UPA00035">
    <property type="reaction ID" value="UER00042"/>
</dbReference>
<name>A0A7G9GP33_9FIRM</name>
<keyword evidence="7 9" id="KW-0057">Aromatic amino acid biosynthesis</keyword>
<evidence type="ECO:0000256" key="4">
    <source>
        <dbReference type="ARBA" id="ARBA00022272"/>
    </source>
</evidence>
<evidence type="ECO:0000256" key="8">
    <source>
        <dbReference type="ARBA" id="ARBA00023235"/>
    </source>
</evidence>
<organism evidence="11 12">
    <name type="scientific">[Eubacterium] hominis</name>
    <dbReference type="NCBI Taxonomy" id="2764325"/>
    <lineage>
        <taxon>Bacteria</taxon>
        <taxon>Bacillati</taxon>
        <taxon>Bacillota</taxon>
        <taxon>Erysipelotrichia</taxon>
        <taxon>Erysipelotrichales</taxon>
        <taxon>Erysipelotrichaceae</taxon>
        <taxon>Amedibacillus</taxon>
    </lineage>
</organism>
<protein>
    <recommendedName>
        <fullName evidence="4 9">N-(5'-phosphoribosyl)anthranilate isomerase</fullName>
        <shortName evidence="9">PRAI</shortName>
        <ecNumber evidence="3 9">5.3.1.24</ecNumber>
    </recommendedName>
</protein>
<dbReference type="PANTHER" id="PTHR42894">
    <property type="entry name" value="N-(5'-PHOSPHORIBOSYL)ANTHRANILATE ISOMERASE"/>
    <property type="match status" value="1"/>
</dbReference>
<dbReference type="EMBL" id="CP060636">
    <property type="protein sequence ID" value="QNM12565.1"/>
    <property type="molecule type" value="Genomic_DNA"/>
</dbReference>